<comment type="caution">
    <text evidence="1">The sequence shown here is derived from an EMBL/GenBank/DDBJ whole genome shotgun (WGS) entry which is preliminary data.</text>
</comment>
<gene>
    <name evidence="1" type="ORF">DF185_00260</name>
</gene>
<reference evidence="1 2" key="1">
    <citation type="submission" date="2018-05" db="EMBL/GenBank/DDBJ databases">
        <title>Marinifilum breve JC075T sp. nov., a marine bacterium isolated from Yongle Blue Hole in the South China Sea.</title>
        <authorList>
            <person name="Fu T."/>
        </authorList>
    </citation>
    <scope>NUCLEOTIDE SEQUENCE [LARGE SCALE GENOMIC DNA]</scope>
    <source>
        <strain evidence="1 2">JC075</strain>
    </source>
</reference>
<dbReference type="AlphaFoldDB" id="A0A2V4A1R6"/>
<evidence type="ECO:0000313" key="2">
    <source>
        <dbReference type="Proteomes" id="UP000248079"/>
    </source>
</evidence>
<dbReference type="EMBL" id="QFLI01000001">
    <property type="protein sequence ID" value="PXY02561.1"/>
    <property type="molecule type" value="Genomic_DNA"/>
</dbReference>
<name>A0A2V4A1R6_9BACT</name>
<keyword evidence="2" id="KW-1185">Reference proteome</keyword>
<proteinExistence type="predicted"/>
<dbReference type="Proteomes" id="UP000248079">
    <property type="component" value="Unassembled WGS sequence"/>
</dbReference>
<sequence>MEYALNLEKKYKSKDISRSRRVSLGKGIYPNENNYEFEISKDFLRLEKPNFSIKTDYHYTKDSTIRVVMYEWKDLKHKPGYFHSKEENDKRREVFKLKYEELSSFLMKLYGDPTVVEVSSVYNKKGNFRDSYKWLDKNGMNAYLFIFGNEKNTYNKIRLAIYKD</sequence>
<protein>
    <submittedName>
        <fullName evidence="1">Uncharacterized protein</fullName>
    </submittedName>
</protein>
<organism evidence="1 2">
    <name type="scientific">Marinifilum breve</name>
    <dbReference type="NCBI Taxonomy" id="2184082"/>
    <lineage>
        <taxon>Bacteria</taxon>
        <taxon>Pseudomonadati</taxon>
        <taxon>Bacteroidota</taxon>
        <taxon>Bacteroidia</taxon>
        <taxon>Marinilabiliales</taxon>
        <taxon>Marinifilaceae</taxon>
    </lineage>
</organism>
<accession>A0A2V4A1R6</accession>
<evidence type="ECO:0000313" key="1">
    <source>
        <dbReference type="EMBL" id="PXY02561.1"/>
    </source>
</evidence>